<dbReference type="EMBL" id="LR134343">
    <property type="protein sequence ID" value="VEG12947.1"/>
    <property type="molecule type" value="Genomic_DNA"/>
</dbReference>
<dbReference type="Proteomes" id="UP000274100">
    <property type="component" value="Chromosome"/>
</dbReference>
<proteinExistence type="predicted"/>
<protein>
    <submittedName>
        <fullName evidence="1">Uncharacterized protein</fullName>
    </submittedName>
</protein>
<gene>
    <name evidence="1" type="ORF">NCTC10297_00902</name>
    <name evidence="2" type="ORF">NCTC10297_01315</name>
</gene>
<name>A0A3S4UTZ0_9GAMM</name>
<evidence type="ECO:0000313" key="3">
    <source>
        <dbReference type="Proteomes" id="UP000274100"/>
    </source>
</evidence>
<dbReference type="KEGG" id="mcun:NCTC10297_01315"/>
<sequence>MMSVQNIPLVPDLMADIIPEQSAAGYHIGMDFNQFFQTISTNFIYQREDIDLSLTEKDVWVVEFFFSEHYPNRQIASWNNTVTLIFDDNKLNIISLKNDYQGKLFDKVNIGDRLDILLDKYYFLFYFEVHLLVEKNQNREILEKYIFDNDLYDIDIENDFDVMSIIYDINDTITVLGVEFNTNYKIQFSKEYPDQIIEEIVIFGS</sequence>
<dbReference type="AlphaFoldDB" id="A0A3S4UTZ0"/>
<reference evidence="1 3" key="1">
    <citation type="submission" date="2018-12" db="EMBL/GenBank/DDBJ databases">
        <authorList>
            <consortium name="Pathogen Informatics"/>
        </authorList>
    </citation>
    <scope>NUCLEOTIDE SEQUENCE [LARGE SCALE GENOMIC DNA]</scope>
    <source>
        <strain evidence="1 3">NCTC10297</strain>
    </source>
</reference>
<dbReference type="EMBL" id="LR134343">
    <property type="protein sequence ID" value="VEG13352.1"/>
    <property type="molecule type" value="Genomic_DNA"/>
</dbReference>
<evidence type="ECO:0000313" key="1">
    <source>
        <dbReference type="EMBL" id="VEG12947.1"/>
    </source>
</evidence>
<accession>A0A3S4UTZ0</accession>
<dbReference type="KEGG" id="mcun:NCTC10297_00902"/>
<evidence type="ECO:0000313" key="2">
    <source>
        <dbReference type="EMBL" id="VEG13352.1"/>
    </source>
</evidence>
<organism evidence="1 3">
    <name type="scientific">Moraxella cuniculi</name>
    <dbReference type="NCBI Taxonomy" id="34061"/>
    <lineage>
        <taxon>Bacteria</taxon>
        <taxon>Pseudomonadati</taxon>
        <taxon>Pseudomonadota</taxon>
        <taxon>Gammaproteobacteria</taxon>
        <taxon>Moraxellales</taxon>
        <taxon>Moraxellaceae</taxon>
        <taxon>Moraxella</taxon>
    </lineage>
</organism>